<gene>
    <name evidence="1" type="ORF">DWZ34_15830</name>
</gene>
<dbReference type="Proteomes" id="UP000285109">
    <property type="component" value="Unassembled WGS sequence"/>
</dbReference>
<dbReference type="AlphaFoldDB" id="A0A415ST36"/>
<comment type="caution">
    <text evidence="1">The sequence shown here is derived from an EMBL/GenBank/DDBJ whole genome shotgun (WGS) entry which is preliminary data.</text>
</comment>
<evidence type="ECO:0000313" key="1">
    <source>
        <dbReference type="EMBL" id="RHM92413.1"/>
    </source>
</evidence>
<dbReference type="RefSeq" id="WP_118425902.1">
    <property type="nucleotide sequence ID" value="NZ_CAUDCD010000017.1"/>
</dbReference>
<dbReference type="EMBL" id="QRQK01000043">
    <property type="protein sequence ID" value="RHM92413.1"/>
    <property type="molecule type" value="Genomic_DNA"/>
</dbReference>
<proteinExistence type="predicted"/>
<evidence type="ECO:0000313" key="2">
    <source>
        <dbReference type="Proteomes" id="UP000285109"/>
    </source>
</evidence>
<protein>
    <submittedName>
        <fullName evidence="1">Uncharacterized protein</fullName>
    </submittedName>
</protein>
<accession>A0A415ST36</accession>
<organism evidence="1 2">
    <name type="scientific">Phocaeicola plebeius</name>
    <dbReference type="NCBI Taxonomy" id="310297"/>
    <lineage>
        <taxon>Bacteria</taxon>
        <taxon>Pseudomonadati</taxon>
        <taxon>Bacteroidota</taxon>
        <taxon>Bacteroidia</taxon>
        <taxon>Bacteroidales</taxon>
        <taxon>Bacteroidaceae</taxon>
        <taxon>Phocaeicola</taxon>
    </lineage>
</organism>
<reference evidence="1 2" key="1">
    <citation type="submission" date="2018-08" db="EMBL/GenBank/DDBJ databases">
        <title>A genome reference for cultivated species of the human gut microbiota.</title>
        <authorList>
            <person name="Zou Y."/>
            <person name="Xue W."/>
            <person name="Luo G."/>
        </authorList>
    </citation>
    <scope>NUCLEOTIDE SEQUENCE [LARGE SCALE GENOMIC DNA]</scope>
    <source>
        <strain evidence="1 2">AF31-28B-AC</strain>
    </source>
</reference>
<sequence>MNKLSTLIGDKEIKLVIAGNPAEMKQIDKYLHSSENILTSEEIQSVYKEKKLGDYDIFSVLGTSLVIEEIHHGDLVFGKKLNPEEKTQIKSEDVVIFHINHESERYKDLPNIPDFKLRKFRTFISLENDNEVIIAQIIPIMSELQQPHIKEIFIRKLDEAKKVLKNESLLLLSVNYLNKDIDFSFHCLSELYAKIEYVAKIKEDNENFIIQNITSIDENKEENLKKALQYLANRKINQYFCSTKESFRKEALLNIFTHAQKKIRGAFNQLSDITNDKELMHQLYTFLKKGGEVNFIVYNNTEWTLDRFIASYTLTEEEKARISIKQTPQGGQFARNDNGIRNGITFCIGDENMYVLRPNINASFVECNFNNREFYNMIGSIFDQQMQILPNIRL</sequence>
<name>A0A415ST36_9BACT</name>